<feature type="transmembrane region" description="Helical" evidence="7">
    <location>
        <begin position="733"/>
        <end position="753"/>
    </location>
</feature>
<comment type="subcellular location">
    <subcellularLocation>
        <location evidence="1">Membrane</location>
        <topology evidence="1">Multi-pass membrane protein</topology>
    </subcellularLocation>
</comment>
<accession>A0A0N4UH39</accession>
<evidence type="ECO:0000313" key="9">
    <source>
        <dbReference type="Proteomes" id="UP000038040"/>
    </source>
</evidence>
<evidence type="ECO:0000256" key="3">
    <source>
        <dbReference type="ARBA" id="ARBA00022692"/>
    </source>
</evidence>
<organism evidence="9 11">
    <name type="scientific">Dracunculus medinensis</name>
    <name type="common">Guinea worm</name>
    <dbReference type="NCBI Taxonomy" id="318479"/>
    <lineage>
        <taxon>Eukaryota</taxon>
        <taxon>Metazoa</taxon>
        <taxon>Ecdysozoa</taxon>
        <taxon>Nematoda</taxon>
        <taxon>Chromadorea</taxon>
        <taxon>Rhabditida</taxon>
        <taxon>Spirurina</taxon>
        <taxon>Dracunculoidea</taxon>
        <taxon>Dracunculidae</taxon>
        <taxon>Dracunculus</taxon>
    </lineage>
</organism>
<dbReference type="Proteomes" id="UP000038040">
    <property type="component" value="Unplaced"/>
</dbReference>
<feature type="transmembrane region" description="Helical" evidence="7">
    <location>
        <begin position="94"/>
        <end position="122"/>
    </location>
</feature>
<dbReference type="AlphaFoldDB" id="A0A0N4UH39"/>
<evidence type="ECO:0000256" key="1">
    <source>
        <dbReference type="ARBA" id="ARBA00004141"/>
    </source>
</evidence>
<dbReference type="EMBL" id="UYYG01000022">
    <property type="protein sequence ID" value="VDN51481.1"/>
    <property type="molecule type" value="Genomic_DNA"/>
</dbReference>
<protein>
    <submittedName>
        <fullName evidence="11">Prominin-like protein</fullName>
    </submittedName>
</protein>
<evidence type="ECO:0000313" key="10">
    <source>
        <dbReference type="Proteomes" id="UP000274756"/>
    </source>
</evidence>
<dbReference type="Proteomes" id="UP000274756">
    <property type="component" value="Unassembled WGS sequence"/>
</dbReference>
<dbReference type="InterPro" id="IPR008795">
    <property type="entry name" value="Prominin"/>
</dbReference>
<feature type="transmembrane region" description="Helical" evidence="7">
    <location>
        <begin position="419"/>
        <end position="439"/>
    </location>
</feature>
<evidence type="ECO:0000256" key="5">
    <source>
        <dbReference type="ARBA" id="ARBA00023136"/>
    </source>
</evidence>
<feature type="transmembrane region" description="Helical" evidence="7">
    <location>
        <begin position="143"/>
        <end position="164"/>
    </location>
</feature>
<dbReference type="PANTHER" id="PTHR22730">
    <property type="entry name" value="PROMININ PROM PROTEIN"/>
    <property type="match status" value="1"/>
</dbReference>
<reference evidence="8 10" key="2">
    <citation type="submission" date="2018-11" db="EMBL/GenBank/DDBJ databases">
        <authorList>
            <consortium name="Pathogen Informatics"/>
        </authorList>
    </citation>
    <scope>NUCLEOTIDE SEQUENCE [LARGE SCALE GENOMIC DNA]</scope>
</reference>
<reference evidence="11" key="1">
    <citation type="submission" date="2016-04" db="UniProtKB">
        <authorList>
            <consortium name="WormBaseParasite"/>
        </authorList>
    </citation>
    <scope>IDENTIFICATION</scope>
</reference>
<evidence type="ECO:0000313" key="11">
    <source>
        <dbReference type="WBParaSite" id="DME_0000684001-mRNA-1"/>
    </source>
</evidence>
<gene>
    <name evidence="8" type="ORF">DME_LOCUS1454</name>
</gene>
<name>A0A0N4UH39_DRAME</name>
<sequence>MLWSMLTLPVITVAIQFSPFHFPEEYKCTSFLTNQISDETLEYFYSVVNSFIRLFSKPFPHQDVLNKRALEGDLEEIKQSFINKYPKWIEFEQWWIIISIFIIFFSVIFTFTYALHFCCGHCKKSTKKEQTTDKRFDLCRRRLLNFFIAVVLLVNIFSVAIFVISSQYAEYGADELPRRLGHCIDDLALYQRETNLRIRKLLVDDFQTLNASLMQKMNKGGSSLVQRIKKITGADALDILISMSQGARTAVTVARNIENDVNSVDLNKFRLEVVKFRKSSSEELLECVRNEIDPSKYLCQKMEKILSDMDRFPILFKGDLIAQQTIEGLRKIINLNISDIFADFLKKFLEVEDDLQLKINQKKYSIQNKLKTIEDDLFLIAETISSHIRQIDFDIFYKFLRIHSNAKDIYKNYVNHSGIWMSIILLIALSTIAAVLLLVGSNIYSFICHPLENPFSRPDILSLNERFIEIWRSKRIENDLSPFIDQKTLADVIRACDRNETLYNIYGLDKKYHLYDLRRHEKGSYEQLEDYLRFSPTDIYIDRPLEFFISSEQIKLLQRINGTYVPLLNVETIEEMRNEMENFNVNSQINAIMAERGKKTTVVATIVEKLNLLETNSIEPFRRRIDALYKNINFLNDLLTNMSTSVPTSDLTVRLQHAQALLSSDIDEHFRRALDDFAAEMTADVGQYIEHVKQEVSTSVTSCVPLRKIVRGARAAFCYQTISPFNGVWASMLINLFCIVTIILMATSVIRLYSKIHPFPKYVIQEPSIDGQISAFATDMYRVRENPKPYGASNYCNYSVCRGLPPPYPRIKS</sequence>
<keyword evidence="4 7" id="KW-1133">Transmembrane helix</keyword>
<keyword evidence="5 7" id="KW-0472">Membrane</keyword>
<keyword evidence="3 7" id="KW-0812">Transmembrane</keyword>
<keyword evidence="6" id="KW-0325">Glycoprotein</keyword>
<dbReference type="WBParaSite" id="DME_0000684001-mRNA-1">
    <property type="protein sequence ID" value="DME_0000684001-mRNA-1"/>
    <property type="gene ID" value="DME_0000684001"/>
</dbReference>
<evidence type="ECO:0000256" key="6">
    <source>
        <dbReference type="ARBA" id="ARBA00023180"/>
    </source>
</evidence>
<dbReference type="GO" id="GO:0016020">
    <property type="term" value="C:membrane"/>
    <property type="evidence" value="ECO:0007669"/>
    <property type="project" value="UniProtKB-SubCell"/>
</dbReference>
<proteinExistence type="inferred from homology"/>
<keyword evidence="10" id="KW-1185">Reference proteome</keyword>
<comment type="similarity">
    <text evidence="2">Belongs to the prominin family.</text>
</comment>
<evidence type="ECO:0000256" key="4">
    <source>
        <dbReference type="ARBA" id="ARBA00022989"/>
    </source>
</evidence>
<dbReference type="Pfam" id="PF05478">
    <property type="entry name" value="Prominin"/>
    <property type="match status" value="1"/>
</dbReference>
<evidence type="ECO:0000256" key="7">
    <source>
        <dbReference type="SAM" id="Phobius"/>
    </source>
</evidence>
<dbReference type="PANTHER" id="PTHR22730:SF1">
    <property type="entry name" value="PROMININ-LIKE PROTEIN"/>
    <property type="match status" value="1"/>
</dbReference>
<dbReference type="OrthoDB" id="6229420at2759"/>
<dbReference type="STRING" id="318479.A0A0N4UH39"/>
<evidence type="ECO:0000256" key="2">
    <source>
        <dbReference type="ARBA" id="ARBA00006058"/>
    </source>
</evidence>
<evidence type="ECO:0000313" key="8">
    <source>
        <dbReference type="EMBL" id="VDN51481.1"/>
    </source>
</evidence>